<dbReference type="RefSeq" id="WP_167167619.1">
    <property type="nucleotide sequence ID" value="NZ_BAAAOO010000007.1"/>
</dbReference>
<keyword evidence="1" id="KW-0812">Transmembrane</keyword>
<evidence type="ECO:0000256" key="1">
    <source>
        <dbReference type="SAM" id="Phobius"/>
    </source>
</evidence>
<keyword evidence="1" id="KW-1133">Transmembrane helix</keyword>
<sequence length="81" mass="8664">MSDRSAKPTGGIFDIRNVIGLLLGLYGVILLLTGLIRDPELDKTGGVNANLWAGITLLVVGGLFALWAALRPTYVPDEIEE</sequence>
<gene>
    <name evidence="2" type="ORF">FB473_002258</name>
</gene>
<organism evidence="2 3">
    <name type="scientific">Brooklawnia cerclae</name>
    <dbReference type="NCBI Taxonomy" id="349934"/>
    <lineage>
        <taxon>Bacteria</taxon>
        <taxon>Bacillati</taxon>
        <taxon>Actinomycetota</taxon>
        <taxon>Actinomycetes</taxon>
        <taxon>Propionibacteriales</taxon>
        <taxon>Propionibacteriaceae</taxon>
        <taxon>Brooklawnia</taxon>
    </lineage>
</organism>
<dbReference type="Proteomes" id="UP000749311">
    <property type="component" value="Unassembled WGS sequence"/>
</dbReference>
<evidence type="ECO:0000313" key="2">
    <source>
        <dbReference type="EMBL" id="NIH57613.1"/>
    </source>
</evidence>
<feature type="transmembrane region" description="Helical" evidence="1">
    <location>
        <begin position="49"/>
        <end position="70"/>
    </location>
</feature>
<keyword evidence="1" id="KW-0472">Membrane</keyword>
<proteinExistence type="predicted"/>
<evidence type="ECO:0000313" key="3">
    <source>
        <dbReference type="Proteomes" id="UP000749311"/>
    </source>
</evidence>
<reference evidence="2 3" key="1">
    <citation type="submission" date="2020-02" db="EMBL/GenBank/DDBJ databases">
        <title>Sequencing the genomes of 1000 actinobacteria strains.</title>
        <authorList>
            <person name="Klenk H.-P."/>
        </authorList>
    </citation>
    <scope>NUCLEOTIDE SEQUENCE [LARGE SCALE GENOMIC DNA]</scope>
    <source>
        <strain evidence="2 3">DSM 19609</strain>
    </source>
</reference>
<keyword evidence="3" id="KW-1185">Reference proteome</keyword>
<accession>A0ABX0SGU4</accession>
<dbReference type="EMBL" id="JAAMOZ010000001">
    <property type="protein sequence ID" value="NIH57613.1"/>
    <property type="molecule type" value="Genomic_DNA"/>
</dbReference>
<evidence type="ECO:0008006" key="4">
    <source>
        <dbReference type="Google" id="ProtNLM"/>
    </source>
</evidence>
<protein>
    <recommendedName>
        <fullName evidence="4">Cell wall anchor protein</fullName>
    </recommendedName>
</protein>
<comment type="caution">
    <text evidence="2">The sequence shown here is derived from an EMBL/GenBank/DDBJ whole genome shotgun (WGS) entry which is preliminary data.</text>
</comment>
<feature type="transmembrane region" description="Helical" evidence="1">
    <location>
        <begin position="18"/>
        <end position="37"/>
    </location>
</feature>
<name>A0ABX0SGU4_9ACTN</name>